<dbReference type="GO" id="GO:0000030">
    <property type="term" value="F:mannosyltransferase activity"/>
    <property type="evidence" value="ECO:0007669"/>
    <property type="project" value="TreeGrafter"/>
</dbReference>
<dbReference type="InterPro" id="IPR051706">
    <property type="entry name" value="Glycosyltransferase_domain"/>
</dbReference>
<dbReference type="EMBL" id="SPLM01000072">
    <property type="protein sequence ID" value="TMW63096.1"/>
    <property type="molecule type" value="Genomic_DNA"/>
</dbReference>
<sequence length="305" mass="34445">MSSSTREWRWRVWHDEDCAWLSALEARNKRLVARVSSAASEPNRPSERAIPQIIHQIWLGPHKIPPRCVNWMNSWTQLHPDWEYRVWRDADVTRLSLKNQSAFDAATNFGAKSDILRYEILEMVGGVYVDVDTQCVRPVDTLVKHFAFVVGISNTGCVEINNGFIAATPHHPILTHLIDSIQQDFKRPRLNTATLSLIAQMCGPGIGLPGQLLPPDSQSNPMETIERTGPGLLTRVFMQAIGWSTTERGFLSDDEQEDVVALPETYLYPLPNTLSTISSDELSVQLPSTAFTVHYWERSWLPSPS</sequence>
<organism evidence="2 3">
    <name type="scientific">Pythium oligandrum</name>
    <name type="common">Mycoparasitic fungus</name>
    <dbReference type="NCBI Taxonomy" id="41045"/>
    <lineage>
        <taxon>Eukaryota</taxon>
        <taxon>Sar</taxon>
        <taxon>Stramenopiles</taxon>
        <taxon>Oomycota</taxon>
        <taxon>Peronosporomycetes</taxon>
        <taxon>Pythiales</taxon>
        <taxon>Pythiaceae</taxon>
        <taxon>Pythium</taxon>
    </lineage>
</organism>
<dbReference type="PANTHER" id="PTHR32385">
    <property type="entry name" value="MANNOSYL PHOSPHORYLINOSITOL CERAMIDE SYNTHASE"/>
    <property type="match status" value="1"/>
</dbReference>
<accession>A0A8K1CGH8</accession>
<evidence type="ECO:0000313" key="3">
    <source>
        <dbReference type="Proteomes" id="UP000794436"/>
    </source>
</evidence>
<comment type="caution">
    <text evidence="2">The sequence shown here is derived from an EMBL/GenBank/DDBJ whole genome shotgun (WGS) entry which is preliminary data.</text>
</comment>
<dbReference type="PANTHER" id="PTHR32385:SF15">
    <property type="entry name" value="INOSITOL PHOSPHOCERAMIDE MANNOSYLTRANSFERASE 1"/>
    <property type="match status" value="1"/>
</dbReference>
<dbReference type="SUPFAM" id="SSF53448">
    <property type="entry name" value="Nucleotide-diphospho-sugar transferases"/>
    <property type="match status" value="1"/>
</dbReference>
<gene>
    <name evidence="2" type="ORF">Poli38472_002037</name>
</gene>
<name>A0A8K1CGH8_PYTOL</name>
<proteinExistence type="predicted"/>
<protein>
    <submittedName>
        <fullName evidence="2">Uncharacterized protein</fullName>
    </submittedName>
</protein>
<dbReference type="InterPro" id="IPR007577">
    <property type="entry name" value="GlycoTrfase_DXD_sugar-bd_CS"/>
</dbReference>
<keyword evidence="1" id="KW-0808">Transferase</keyword>
<evidence type="ECO:0000256" key="1">
    <source>
        <dbReference type="ARBA" id="ARBA00022679"/>
    </source>
</evidence>
<dbReference type="Pfam" id="PF04488">
    <property type="entry name" value="Gly_transf_sug"/>
    <property type="match status" value="1"/>
</dbReference>
<keyword evidence="3" id="KW-1185">Reference proteome</keyword>
<dbReference type="InterPro" id="IPR029044">
    <property type="entry name" value="Nucleotide-diphossugar_trans"/>
</dbReference>
<dbReference type="GO" id="GO:0051999">
    <property type="term" value="P:mannosyl-inositol phosphorylceramide biosynthetic process"/>
    <property type="evidence" value="ECO:0007669"/>
    <property type="project" value="TreeGrafter"/>
</dbReference>
<reference evidence="2" key="1">
    <citation type="submission" date="2019-03" db="EMBL/GenBank/DDBJ databases">
        <title>Long read genome sequence of the mycoparasitic Pythium oligandrum ATCC 38472 isolated from sugarbeet rhizosphere.</title>
        <authorList>
            <person name="Gaulin E."/>
        </authorList>
    </citation>
    <scope>NUCLEOTIDE SEQUENCE</scope>
    <source>
        <strain evidence="2">ATCC 38472_TT</strain>
    </source>
</reference>
<dbReference type="OrthoDB" id="3647at2759"/>
<evidence type="ECO:0000313" key="2">
    <source>
        <dbReference type="EMBL" id="TMW63096.1"/>
    </source>
</evidence>
<dbReference type="AlphaFoldDB" id="A0A8K1CGH8"/>
<dbReference type="Proteomes" id="UP000794436">
    <property type="component" value="Unassembled WGS sequence"/>
</dbReference>
<dbReference type="GO" id="GO:0016020">
    <property type="term" value="C:membrane"/>
    <property type="evidence" value="ECO:0007669"/>
    <property type="project" value="GOC"/>
</dbReference>
<dbReference type="Gene3D" id="3.90.550.20">
    <property type="match status" value="1"/>
</dbReference>